<dbReference type="Gene3D" id="1.20.1540.10">
    <property type="entry name" value="Rhomboid-like"/>
    <property type="match status" value="1"/>
</dbReference>
<evidence type="ECO:0000256" key="5">
    <source>
        <dbReference type="SAM" id="Phobius"/>
    </source>
</evidence>
<dbReference type="RefSeq" id="WP_064062290.1">
    <property type="nucleotide sequence ID" value="NZ_LPZN01000001.1"/>
</dbReference>
<keyword evidence="4 5" id="KW-0472">Membrane</keyword>
<feature type="transmembrane region" description="Helical" evidence="5">
    <location>
        <begin position="152"/>
        <end position="170"/>
    </location>
</feature>
<dbReference type="GO" id="GO:0016020">
    <property type="term" value="C:membrane"/>
    <property type="evidence" value="ECO:0007669"/>
    <property type="project" value="UniProtKB-SubCell"/>
</dbReference>
<reference evidence="6 7" key="1">
    <citation type="submission" date="2018-06" db="EMBL/GenBank/DDBJ databases">
        <authorList>
            <consortium name="Pathogen Informatics"/>
            <person name="Doyle S."/>
        </authorList>
    </citation>
    <scope>NUCLEOTIDE SEQUENCE [LARGE SCALE GENOMIC DNA]</scope>
    <source>
        <strain evidence="6 7">NCTC13296</strain>
    </source>
</reference>
<evidence type="ECO:0000256" key="1">
    <source>
        <dbReference type="ARBA" id="ARBA00004141"/>
    </source>
</evidence>
<keyword evidence="7" id="KW-1185">Reference proteome</keyword>
<feature type="transmembrane region" description="Helical" evidence="5">
    <location>
        <begin position="123"/>
        <end position="145"/>
    </location>
</feature>
<evidence type="ECO:0000313" key="7">
    <source>
        <dbReference type="Proteomes" id="UP000254569"/>
    </source>
</evidence>
<evidence type="ECO:0000256" key="4">
    <source>
        <dbReference type="ARBA" id="ARBA00023136"/>
    </source>
</evidence>
<evidence type="ECO:0000313" key="6">
    <source>
        <dbReference type="EMBL" id="SUE17179.1"/>
    </source>
</evidence>
<feature type="transmembrane region" description="Helical" evidence="5">
    <location>
        <begin position="200"/>
        <end position="220"/>
    </location>
</feature>
<gene>
    <name evidence="6" type="ORF">NCTC13296_04079</name>
</gene>
<dbReference type="OrthoDB" id="3873419at2"/>
<comment type="subcellular location">
    <subcellularLocation>
        <location evidence="1">Membrane</location>
        <topology evidence="1">Multi-pass membrane protein</topology>
    </subcellularLocation>
</comment>
<evidence type="ECO:0000256" key="2">
    <source>
        <dbReference type="ARBA" id="ARBA00022692"/>
    </source>
</evidence>
<protein>
    <submittedName>
        <fullName evidence="6">Hypothetical membrane protein</fullName>
    </submittedName>
</protein>
<feature type="transmembrane region" description="Helical" evidence="5">
    <location>
        <begin position="87"/>
        <end position="117"/>
    </location>
</feature>
<feature type="transmembrane region" description="Helical" evidence="5">
    <location>
        <begin position="176"/>
        <end position="193"/>
    </location>
</feature>
<feature type="transmembrane region" description="Helical" evidence="5">
    <location>
        <begin position="41"/>
        <end position="66"/>
    </location>
</feature>
<proteinExistence type="predicted"/>
<sequence length="234" mass="24580">MSSSGEDPLLWVLYVAVVAITAVSASRSWSGSAAHARARSFWWPPPVAATILWSVVAVMSLARLIFPELLDLFRRQPVRTRDAGEWWRVLAAGLVEDGGVLLTVVNLVLLAVVSVAIVRVWGWYRAIGLFVVGQLLWGLFTTFVFPSDGAGTTGATLASAATLAGLWPVVGATRPLLVASAATFVLGVVLVVAGDAHGVAILIGMLLGAVLATVLPPPYLTRASVSATRGDVRT</sequence>
<dbReference type="SUPFAM" id="SSF144091">
    <property type="entry name" value="Rhomboid-like"/>
    <property type="match status" value="1"/>
</dbReference>
<dbReference type="EMBL" id="UGVI01000001">
    <property type="protein sequence ID" value="SUE17179.1"/>
    <property type="molecule type" value="Genomic_DNA"/>
</dbReference>
<dbReference type="InterPro" id="IPR035952">
    <property type="entry name" value="Rhomboid-like_sf"/>
</dbReference>
<organism evidence="6 7">
    <name type="scientific">Rhodococcus gordoniae</name>
    <dbReference type="NCBI Taxonomy" id="223392"/>
    <lineage>
        <taxon>Bacteria</taxon>
        <taxon>Bacillati</taxon>
        <taxon>Actinomycetota</taxon>
        <taxon>Actinomycetes</taxon>
        <taxon>Mycobacteriales</taxon>
        <taxon>Nocardiaceae</taxon>
        <taxon>Rhodococcus</taxon>
    </lineage>
</organism>
<dbReference type="AlphaFoldDB" id="A0A379M4F0"/>
<keyword evidence="2 5" id="KW-0812">Transmembrane</keyword>
<dbReference type="Proteomes" id="UP000254569">
    <property type="component" value="Unassembled WGS sequence"/>
</dbReference>
<evidence type="ECO:0000256" key="3">
    <source>
        <dbReference type="ARBA" id="ARBA00022989"/>
    </source>
</evidence>
<name>A0A379M4F0_9NOCA</name>
<accession>A0A379M4F0</accession>
<keyword evidence="3 5" id="KW-1133">Transmembrane helix</keyword>